<dbReference type="Gene3D" id="3.30.559.10">
    <property type="entry name" value="Chloramphenicol acetyltransferase-like domain"/>
    <property type="match status" value="3"/>
</dbReference>
<dbReference type="EMBL" id="RWGY01000817">
    <property type="protein sequence ID" value="TVT98724.1"/>
    <property type="molecule type" value="Genomic_DNA"/>
</dbReference>
<gene>
    <name evidence="4" type="ORF">EJB05_55954</name>
</gene>
<comment type="similarity">
    <text evidence="1">Belongs to the plant acyltransferase family.</text>
</comment>
<dbReference type="PANTHER" id="PTHR31642">
    <property type="entry name" value="TRICHOTHECENE 3-O-ACETYLTRANSFERASE"/>
    <property type="match status" value="1"/>
</dbReference>
<protein>
    <submittedName>
        <fullName evidence="4">Uncharacterized protein</fullName>
    </submittedName>
</protein>
<dbReference type="Proteomes" id="UP000324897">
    <property type="component" value="Unassembled WGS sequence"/>
</dbReference>
<name>A0A5J9SHE6_9POAL</name>
<dbReference type="InterPro" id="IPR023213">
    <property type="entry name" value="CAT-like_dom_sf"/>
</dbReference>
<dbReference type="AlphaFoldDB" id="A0A5J9SHE6"/>
<comment type="caution">
    <text evidence="4">The sequence shown here is derived from an EMBL/GenBank/DDBJ whole genome shotgun (WGS) entry which is preliminary data.</text>
</comment>
<sequence>MNAACARRLGGREVTVARVAVNGRARLRHPSAVPQEYVGNVVLWARPTASVSELMETPLAHAAELVAHAVVRTDDRYFRSFIDFAVSVGVEAERLAPTADAPKMVLSPNVEVYSMLGFPFRDIDFGSGAPFFHMRGYVAEEGLVFLVPSLSGDGSVYAYVTPSPSSSLVVDDELLLVQLTRFKCGSYVVGYTLHHLVADGHAMATTMVAFGQATCGIAVDPVPVIDRSLFFAPRNPPRVEFEHRGAEFKLPGTEKACGGSNVSGDEVVVHRVRFTRASISSLKSMATPPAGARRRQYSTVQCVVAHLWRCITAARRLGGRKVTVARVAVNGRARMRRHAPPAVPQERRMDDAYFRPFTDFAGSGAVAQEGLVPTADTAKMALSPDVEVYSLLGFAFRDIDFGSGAPFFHMRGYVAEEGLVFLVSSLSGDGSVYAYVNLFRRDMDVFKDCCYDSLLAAADSRL</sequence>
<evidence type="ECO:0000256" key="1">
    <source>
        <dbReference type="ARBA" id="ARBA00009861"/>
    </source>
</evidence>
<dbReference type="Gramene" id="TVT98724">
    <property type="protein sequence ID" value="TVT98724"/>
    <property type="gene ID" value="EJB05_55954"/>
</dbReference>
<proteinExistence type="inferred from homology"/>
<organism evidence="4 5">
    <name type="scientific">Eragrostis curvula</name>
    <name type="common">weeping love grass</name>
    <dbReference type="NCBI Taxonomy" id="38414"/>
    <lineage>
        <taxon>Eukaryota</taxon>
        <taxon>Viridiplantae</taxon>
        <taxon>Streptophyta</taxon>
        <taxon>Embryophyta</taxon>
        <taxon>Tracheophyta</taxon>
        <taxon>Spermatophyta</taxon>
        <taxon>Magnoliopsida</taxon>
        <taxon>Liliopsida</taxon>
        <taxon>Poales</taxon>
        <taxon>Poaceae</taxon>
        <taxon>PACMAD clade</taxon>
        <taxon>Chloridoideae</taxon>
        <taxon>Eragrostideae</taxon>
        <taxon>Eragrostidinae</taxon>
        <taxon>Eragrostis</taxon>
    </lineage>
</organism>
<evidence type="ECO:0000313" key="4">
    <source>
        <dbReference type="EMBL" id="TVT98724.1"/>
    </source>
</evidence>
<keyword evidence="3" id="KW-0012">Acyltransferase</keyword>
<dbReference type="InterPro" id="IPR050317">
    <property type="entry name" value="Plant_Fungal_Acyltransferase"/>
</dbReference>
<dbReference type="PANTHER" id="PTHR31642:SF13">
    <property type="entry name" value="AGMATINE HYDROXYCINNAMOYLTRANSFERASE 1"/>
    <property type="match status" value="1"/>
</dbReference>
<accession>A0A5J9SHE6</accession>
<reference evidence="4 5" key="1">
    <citation type="journal article" date="2019" name="Sci. Rep.">
        <title>A high-quality genome of Eragrostis curvula grass provides insights into Poaceae evolution and supports new strategies to enhance forage quality.</title>
        <authorList>
            <person name="Carballo J."/>
            <person name="Santos B.A.C.M."/>
            <person name="Zappacosta D."/>
            <person name="Garbus I."/>
            <person name="Selva J.P."/>
            <person name="Gallo C.A."/>
            <person name="Diaz A."/>
            <person name="Albertini E."/>
            <person name="Caccamo M."/>
            <person name="Echenique V."/>
        </authorList>
    </citation>
    <scope>NUCLEOTIDE SEQUENCE [LARGE SCALE GENOMIC DNA]</scope>
    <source>
        <strain evidence="5">cv. Victoria</strain>
        <tissue evidence="4">Leaf</tissue>
    </source>
</reference>
<evidence type="ECO:0000256" key="2">
    <source>
        <dbReference type="ARBA" id="ARBA00022679"/>
    </source>
</evidence>
<dbReference type="GO" id="GO:0016747">
    <property type="term" value="F:acyltransferase activity, transferring groups other than amino-acyl groups"/>
    <property type="evidence" value="ECO:0007669"/>
    <property type="project" value="TreeGrafter"/>
</dbReference>
<keyword evidence="5" id="KW-1185">Reference proteome</keyword>
<dbReference type="Pfam" id="PF02458">
    <property type="entry name" value="Transferase"/>
    <property type="match status" value="3"/>
</dbReference>
<feature type="non-terminal residue" evidence="4">
    <location>
        <position position="1"/>
    </location>
</feature>
<evidence type="ECO:0000313" key="5">
    <source>
        <dbReference type="Proteomes" id="UP000324897"/>
    </source>
</evidence>
<keyword evidence="2" id="KW-0808">Transferase</keyword>
<dbReference type="OrthoDB" id="671439at2759"/>
<evidence type="ECO:0000256" key="3">
    <source>
        <dbReference type="ARBA" id="ARBA00023315"/>
    </source>
</evidence>